<comment type="cofactor">
    <cofactor evidence="1">
        <name>[3Fe-4S] cluster</name>
        <dbReference type="ChEBI" id="CHEBI:21137"/>
    </cofactor>
</comment>
<reference evidence="11 12" key="1">
    <citation type="submission" date="2019-11" db="EMBL/GenBank/DDBJ databases">
        <title>Implementation of targeted gown and glove precautions to prevent Staphylococcus aureus acquisition in community-based nursing homes.</title>
        <authorList>
            <person name="Stine O.C."/>
        </authorList>
    </citation>
    <scope>NUCLEOTIDE SEQUENCE [LARGE SCALE GENOMIC DNA]</scope>
    <source>
        <strain evidence="11 12">S_4031.LGMP.AI</strain>
    </source>
</reference>
<name>A0A6B0BPS6_STAAU</name>
<gene>
    <name evidence="11" type="primary">narH</name>
    <name evidence="11" type="ORF">GO793_10695</name>
</gene>
<comment type="cofactor">
    <cofactor evidence="2">
        <name>[4Fe-4S] cluster</name>
        <dbReference type="ChEBI" id="CHEBI:49883"/>
    </cofactor>
</comment>
<evidence type="ECO:0000313" key="11">
    <source>
        <dbReference type="EMBL" id="MVI56316.1"/>
    </source>
</evidence>
<evidence type="ECO:0000256" key="5">
    <source>
        <dbReference type="ARBA" id="ARBA00022485"/>
    </source>
</evidence>
<evidence type="ECO:0000256" key="10">
    <source>
        <dbReference type="ARBA" id="ARBA00023014"/>
    </source>
</evidence>
<sequence>MMRSYMRSQVTQQPFDTSRLERLGITERQTKDMYRLLGLAKYEDRFVIPTSHKETYLDTYHAQGSTGYNYGGENFGDNCEGCGVAVGSGKTGQEIYNENFYGGIFRD</sequence>
<dbReference type="EMBL" id="WPRH01000586">
    <property type="protein sequence ID" value="MVI56316.1"/>
    <property type="molecule type" value="Genomic_DNA"/>
</dbReference>
<dbReference type="PANTHER" id="PTHR43518:SF1">
    <property type="entry name" value="RESPIRATORY NITRATE REDUCTASE 1 BETA CHAIN"/>
    <property type="match status" value="1"/>
</dbReference>
<evidence type="ECO:0000256" key="8">
    <source>
        <dbReference type="ARBA" id="ARBA00022982"/>
    </source>
</evidence>
<dbReference type="GO" id="GO:0009055">
    <property type="term" value="F:electron transfer activity"/>
    <property type="evidence" value="ECO:0007669"/>
    <property type="project" value="TreeGrafter"/>
</dbReference>
<keyword evidence="10" id="KW-0411">Iron-sulfur</keyword>
<comment type="subcellular location">
    <subcellularLocation>
        <location evidence="3">Cell envelope</location>
    </subcellularLocation>
</comment>
<comment type="caution">
    <text evidence="11">The sequence shown here is derived from an EMBL/GenBank/DDBJ whole genome shotgun (WGS) entry which is preliminary data.</text>
</comment>
<dbReference type="GO" id="GO:0016020">
    <property type="term" value="C:membrane"/>
    <property type="evidence" value="ECO:0007669"/>
    <property type="project" value="TreeGrafter"/>
</dbReference>
<dbReference type="Gene3D" id="3.30.70.20">
    <property type="match status" value="1"/>
</dbReference>
<dbReference type="SUPFAM" id="SSF54862">
    <property type="entry name" value="4Fe-4S ferredoxins"/>
    <property type="match status" value="1"/>
</dbReference>
<accession>A0A6B0BPS6</accession>
<keyword evidence="6" id="KW-0479">Metal-binding</keyword>
<evidence type="ECO:0000256" key="1">
    <source>
        <dbReference type="ARBA" id="ARBA00001927"/>
    </source>
</evidence>
<keyword evidence="8" id="KW-0249">Electron transport</keyword>
<dbReference type="Proteomes" id="UP000433366">
    <property type="component" value="Unassembled WGS sequence"/>
</dbReference>
<evidence type="ECO:0000256" key="7">
    <source>
        <dbReference type="ARBA" id="ARBA00022737"/>
    </source>
</evidence>
<dbReference type="PANTHER" id="PTHR43518">
    <property type="entry name" value="NITRATE REDUCTASE BETA SUBUNIT"/>
    <property type="match status" value="1"/>
</dbReference>
<protein>
    <submittedName>
        <fullName evidence="11">Nitrate reductase subunit beta</fullName>
    </submittedName>
</protein>
<dbReference type="AlphaFoldDB" id="A0A6B0BPS6"/>
<dbReference type="GO" id="GO:0051539">
    <property type="term" value="F:4 iron, 4 sulfur cluster binding"/>
    <property type="evidence" value="ECO:0007669"/>
    <property type="project" value="UniProtKB-KW"/>
</dbReference>
<evidence type="ECO:0000256" key="4">
    <source>
        <dbReference type="ARBA" id="ARBA00022448"/>
    </source>
</evidence>
<evidence type="ECO:0000313" key="12">
    <source>
        <dbReference type="Proteomes" id="UP000433366"/>
    </source>
</evidence>
<evidence type="ECO:0000256" key="3">
    <source>
        <dbReference type="ARBA" id="ARBA00004196"/>
    </source>
</evidence>
<dbReference type="GO" id="GO:0009061">
    <property type="term" value="P:anaerobic respiration"/>
    <property type="evidence" value="ECO:0007669"/>
    <property type="project" value="TreeGrafter"/>
</dbReference>
<feature type="non-terminal residue" evidence="11">
    <location>
        <position position="1"/>
    </location>
</feature>
<evidence type="ECO:0000256" key="9">
    <source>
        <dbReference type="ARBA" id="ARBA00023004"/>
    </source>
</evidence>
<keyword evidence="4" id="KW-0813">Transport</keyword>
<organism evidence="11 12">
    <name type="scientific">Staphylococcus aureus</name>
    <dbReference type="NCBI Taxonomy" id="1280"/>
    <lineage>
        <taxon>Bacteria</taxon>
        <taxon>Bacillati</taxon>
        <taxon>Bacillota</taxon>
        <taxon>Bacilli</taxon>
        <taxon>Bacillales</taxon>
        <taxon>Staphylococcaceae</taxon>
        <taxon>Staphylococcus</taxon>
    </lineage>
</organism>
<evidence type="ECO:0000256" key="6">
    <source>
        <dbReference type="ARBA" id="ARBA00022723"/>
    </source>
</evidence>
<dbReference type="GO" id="GO:0046872">
    <property type="term" value="F:metal ion binding"/>
    <property type="evidence" value="ECO:0007669"/>
    <property type="project" value="UniProtKB-KW"/>
</dbReference>
<evidence type="ECO:0000256" key="2">
    <source>
        <dbReference type="ARBA" id="ARBA00001966"/>
    </source>
</evidence>
<keyword evidence="7" id="KW-0677">Repeat</keyword>
<dbReference type="GO" id="GO:0030313">
    <property type="term" value="C:cell envelope"/>
    <property type="evidence" value="ECO:0007669"/>
    <property type="project" value="UniProtKB-SubCell"/>
</dbReference>
<keyword evidence="9" id="KW-0408">Iron</keyword>
<keyword evidence="5" id="KW-0004">4Fe-4S</keyword>
<proteinExistence type="predicted"/>